<organism evidence="1 2">
    <name type="scientific">Dekkera bruxellensis</name>
    <name type="common">Brettanomyces custersii</name>
    <dbReference type="NCBI Taxonomy" id="5007"/>
    <lineage>
        <taxon>Eukaryota</taxon>
        <taxon>Fungi</taxon>
        <taxon>Dikarya</taxon>
        <taxon>Ascomycota</taxon>
        <taxon>Saccharomycotina</taxon>
        <taxon>Pichiomycetes</taxon>
        <taxon>Pichiales</taxon>
        <taxon>Pichiaceae</taxon>
        <taxon>Brettanomyces</taxon>
    </lineage>
</organism>
<protein>
    <submittedName>
        <fullName evidence="1">Uncharacterized protein</fullName>
    </submittedName>
</protein>
<dbReference type="AlphaFoldDB" id="A0A871R676"/>
<dbReference type="EMBL" id="CP063137">
    <property type="protein sequence ID" value="QOU22023.1"/>
    <property type="molecule type" value="Genomic_DNA"/>
</dbReference>
<accession>A0A871R676</accession>
<reference evidence="1" key="1">
    <citation type="submission" date="2020-10" db="EMBL/GenBank/DDBJ databases">
        <authorList>
            <person name="Palmer J.M."/>
        </authorList>
    </citation>
    <scope>NUCLEOTIDE SEQUENCE</scope>
    <source>
        <strain evidence="1">UCD 2041</strain>
    </source>
</reference>
<reference evidence="1" key="2">
    <citation type="journal article" name="BMC Genomics">
        <title>New genome assemblies reveal patterns of domestication and adaptation across Brettanomyces (Dekkera) species.</title>
        <authorList>
            <person name="Roach M.J."/>
            <person name="Borneman A.R."/>
        </authorList>
    </citation>
    <scope>NUCLEOTIDE SEQUENCE</scope>
    <source>
        <strain evidence="1">UCD 2041</strain>
    </source>
</reference>
<dbReference type="RefSeq" id="XP_041138516.1">
    <property type="nucleotide sequence ID" value="XM_041280725.1"/>
</dbReference>
<name>A0A871R676_DEKBR</name>
<dbReference type="Proteomes" id="UP000663131">
    <property type="component" value="Chromosome 9"/>
</dbReference>
<dbReference type="GeneID" id="64574111"/>
<gene>
    <name evidence="1" type="ORF">BRETT_002187</name>
</gene>
<evidence type="ECO:0000313" key="1">
    <source>
        <dbReference type="EMBL" id="QOU22023.1"/>
    </source>
</evidence>
<sequence length="225" mass="25807">MLGLQNRLKADPFGDNRNLKNISAKISEFPVSIILRTESVASIPIKELVNFIEQTNKEYNINIYGKRINCIDPNDYQLLQDYSILKKPSLLTKYFTNAGLNKKIAFTFLYGMQEHQEVFVIHMTELGFRKSSFFLHEFSSKFTKYFKASGCILNAPKFPVITLVKRPNDSTTNEDKIMADNLYTLATLGLVHVTKMQNGNLVLTHKQAESRDTPHKIKLQSKRLV</sequence>
<proteinExistence type="predicted"/>
<dbReference type="OrthoDB" id="3984838at2759"/>
<dbReference type="KEGG" id="bbrx:BRETT_002187"/>
<evidence type="ECO:0000313" key="2">
    <source>
        <dbReference type="Proteomes" id="UP000663131"/>
    </source>
</evidence>